<reference evidence="10 11" key="1">
    <citation type="journal article" date="2018" name="BMC Genomics">
        <title>Genomic evidence for intraspecific hybridization in a clonal and extremely halotolerant yeast.</title>
        <authorList>
            <person name="Gostincar C."/>
            <person name="Stajich J.E."/>
            <person name="Zupancic J."/>
            <person name="Zalar P."/>
            <person name="Gunde-Cimerman N."/>
        </authorList>
    </citation>
    <scope>NUCLEOTIDE SEQUENCE [LARGE SCALE GENOMIC DNA]</scope>
    <source>
        <strain evidence="10 11">EXF-171</strain>
    </source>
</reference>
<keyword evidence="4 8" id="KW-0812">Transmembrane</keyword>
<evidence type="ECO:0000313" key="11">
    <source>
        <dbReference type="Proteomes" id="UP000281468"/>
    </source>
</evidence>
<dbReference type="GO" id="GO:0005351">
    <property type="term" value="F:carbohydrate:proton symporter activity"/>
    <property type="evidence" value="ECO:0007669"/>
    <property type="project" value="TreeGrafter"/>
</dbReference>
<dbReference type="InterPro" id="IPR020846">
    <property type="entry name" value="MFS_dom"/>
</dbReference>
<dbReference type="PROSITE" id="PS50850">
    <property type="entry name" value="MFS"/>
    <property type="match status" value="1"/>
</dbReference>
<dbReference type="InterPro" id="IPR036259">
    <property type="entry name" value="MFS_trans_sf"/>
</dbReference>
<dbReference type="AlphaFoldDB" id="A0A3M7HUR1"/>
<keyword evidence="6 8" id="KW-0472">Membrane</keyword>
<gene>
    <name evidence="10" type="ORF">D0862_01037</name>
</gene>
<sequence>MKRIKSNVTPSPKSLQSSPFRARKPFPIMTFLTGKALNWAITATAGSNVRTHEFIDPSSVEAPQLTRPPTVLTGDAFVETFPEINTNEGGNGSSSLQGTVVAIYETGCFFGAGFTLFAGERLGRRWMIMLGSVVLAIGAVLQASAYGIPQMIVGRIVAGLGNGMNTATIPVWHSELTKATDRGKSLSIELTINIFGVMTAYWVDYGMSFEPSEAQFRFPLALQILFAIMTFLGVLVLPESPRWLIAHDRLEEARKVLWSVDDNAKTVTVDDARLSRELAVIKQTIDKERIAAQGQSFMAVFKNGPQRFLYRTMLGIGGQFMQQISGVNLITYYNTVIFQKSVGLSRNLALLLAGFNGVACKEKGITRVPRYIFLTHIFADFFSTFVPIWTIDRLGRRKLMLFAVVGQGCCMAILAGTVHDGSTSAGIVATVMLFLFNFFFAVGLLAIAWLLPAEYTPLAIRTKAAALATASNWIFTFLVVEITPVSIDNIGYKTYIYFAIFNFCFVPLIYFFYPETQRLSLEQIDKLFTGEKVLLHWHPSMDDGEMEMDHTEALKEDQVDRIEGLAQAEPSKL</sequence>
<feature type="transmembrane region" description="Helical" evidence="8">
    <location>
        <begin position="218"/>
        <end position="237"/>
    </location>
</feature>
<evidence type="ECO:0000256" key="4">
    <source>
        <dbReference type="ARBA" id="ARBA00022692"/>
    </source>
</evidence>
<dbReference type="Proteomes" id="UP000281468">
    <property type="component" value="Unassembled WGS sequence"/>
</dbReference>
<dbReference type="Gene3D" id="1.20.1250.20">
    <property type="entry name" value="MFS general substrate transporter like domains"/>
    <property type="match status" value="1"/>
</dbReference>
<dbReference type="Pfam" id="PF00083">
    <property type="entry name" value="Sugar_tr"/>
    <property type="match status" value="1"/>
</dbReference>
<comment type="caution">
    <text evidence="10">The sequence shown here is derived from an EMBL/GenBank/DDBJ whole genome shotgun (WGS) entry which is preliminary data.</text>
</comment>
<keyword evidence="5 8" id="KW-1133">Transmembrane helix</keyword>
<comment type="subcellular location">
    <subcellularLocation>
        <location evidence="1">Membrane</location>
        <topology evidence="1">Multi-pass membrane protein</topology>
    </subcellularLocation>
</comment>
<evidence type="ECO:0000256" key="8">
    <source>
        <dbReference type="SAM" id="Phobius"/>
    </source>
</evidence>
<proteinExistence type="inferred from homology"/>
<feature type="transmembrane region" description="Helical" evidence="8">
    <location>
        <begin position="495"/>
        <end position="513"/>
    </location>
</feature>
<dbReference type="PANTHER" id="PTHR48022:SF28">
    <property type="entry name" value="MAJOR FACILITATOR SUPERFAMILY (MFS) PROFILE DOMAIN-CONTAINING PROTEIN-RELATED"/>
    <property type="match status" value="1"/>
</dbReference>
<organism evidence="10 11">
    <name type="scientific">Hortaea werneckii</name>
    <name type="common">Black yeast</name>
    <name type="synonym">Cladosporium werneckii</name>
    <dbReference type="NCBI Taxonomy" id="91943"/>
    <lineage>
        <taxon>Eukaryota</taxon>
        <taxon>Fungi</taxon>
        <taxon>Dikarya</taxon>
        <taxon>Ascomycota</taxon>
        <taxon>Pezizomycotina</taxon>
        <taxon>Dothideomycetes</taxon>
        <taxon>Dothideomycetidae</taxon>
        <taxon>Mycosphaerellales</taxon>
        <taxon>Teratosphaeriaceae</taxon>
        <taxon>Hortaea</taxon>
    </lineage>
</organism>
<dbReference type="EMBL" id="QWIQ01000015">
    <property type="protein sequence ID" value="RMZ16939.1"/>
    <property type="molecule type" value="Genomic_DNA"/>
</dbReference>
<dbReference type="GO" id="GO:0016020">
    <property type="term" value="C:membrane"/>
    <property type="evidence" value="ECO:0007669"/>
    <property type="project" value="UniProtKB-SubCell"/>
</dbReference>
<accession>A0A3M7HUR1</accession>
<evidence type="ECO:0000256" key="1">
    <source>
        <dbReference type="ARBA" id="ARBA00004141"/>
    </source>
</evidence>
<dbReference type="FunFam" id="1.20.1250.20:FF:000061">
    <property type="entry name" value="MFS sugar transporter"/>
    <property type="match status" value="1"/>
</dbReference>
<dbReference type="PANTHER" id="PTHR48022">
    <property type="entry name" value="PLASTIDIC GLUCOSE TRANSPORTER 4"/>
    <property type="match status" value="1"/>
</dbReference>
<dbReference type="PRINTS" id="PR00171">
    <property type="entry name" value="SUGRTRNSPORT"/>
</dbReference>
<keyword evidence="3" id="KW-0813">Transport</keyword>
<evidence type="ECO:0000256" key="2">
    <source>
        <dbReference type="ARBA" id="ARBA00010992"/>
    </source>
</evidence>
<name>A0A3M7HUR1_HORWE</name>
<dbReference type="VEuPathDB" id="FungiDB:BTJ68_09604"/>
<evidence type="ECO:0000259" key="9">
    <source>
        <dbReference type="PROSITE" id="PS50850"/>
    </source>
</evidence>
<evidence type="ECO:0000256" key="6">
    <source>
        <dbReference type="ARBA" id="ARBA00023136"/>
    </source>
</evidence>
<feature type="region of interest" description="Disordered" evidence="7">
    <location>
        <begin position="1"/>
        <end position="20"/>
    </location>
</feature>
<feature type="transmembrane region" description="Helical" evidence="8">
    <location>
        <begin position="126"/>
        <end position="146"/>
    </location>
</feature>
<dbReference type="SUPFAM" id="SSF103473">
    <property type="entry name" value="MFS general substrate transporter"/>
    <property type="match status" value="1"/>
</dbReference>
<feature type="transmembrane region" description="Helical" evidence="8">
    <location>
        <begin position="399"/>
        <end position="419"/>
    </location>
</feature>
<evidence type="ECO:0000256" key="7">
    <source>
        <dbReference type="SAM" id="MobiDB-lite"/>
    </source>
</evidence>
<dbReference type="InterPro" id="IPR003663">
    <property type="entry name" value="Sugar/inositol_transpt"/>
</dbReference>
<feature type="domain" description="Major facilitator superfamily (MFS) profile" evidence="9">
    <location>
        <begin position="42"/>
        <end position="517"/>
    </location>
</feature>
<evidence type="ECO:0000256" key="5">
    <source>
        <dbReference type="ARBA" id="ARBA00022989"/>
    </source>
</evidence>
<protein>
    <recommendedName>
        <fullName evidence="9">Major facilitator superfamily (MFS) profile domain-containing protein</fullName>
    </recommendedName>
</protein>
<evidence type="ECO:0000256" key="3">
    <source>
        <dbReference type="ARBA" id="ARBA00022448"/>
    </source>
</evidence>
<evidence type="ECO:0000313" key="10">
    <source>
        <dbReference type="EMBL" id="RMZ16939.1"/>
    </source>
</evidence>
<dbReference type="InterPro" id="IPR050360">
    <property type="entry name" value="MFS_Sugar_Transporters"/>
</dbReference>
<feature type="compositionally biased region" description="Polar residues" evidence="7">
    <location>
        <begin position="1"/>
        <end position="19"/>
    </location>
</feature>
<feature type="transmembrane region" description="Helical" evidence="8">
    <location>
        <begin position="464"/>
        <end position="483"/>
    </location>
</feature>
<comment type="similarity">
    <text evidence="2">Belongs to the major facilitator superfamily. Sugar transporter (TC 2.A.1.1) family.</text>
</comment>
<feature type="transmembrane region" description="Helical" evidence="8">
    <location>
        <begin position="425"/>
        <end position="452"/>
    </location>
</feature>
<feature type="transmembrane region" description="Helical" evidence="8">
    <location>
        <begin position="185"/>
        <end position="203"/>
    </location>
</feature>
<feature type="transmembrane region" description="Helical" evidence="8">
    <location>
        <begin position="152"/>
        <end position="173"/>
    </location>
</feature>
<dbReference type="InterPro" id="IPR005828">
    <property type="entry name" value="MFS_sugar_transport-like"/>
</dbReference>